<sequence>MSENKQFQILVCIDGSEASYSGLRYAVRMGTDHTADLTLLFVRPLDAGLSTGGLQMDVARENMLSWGQELPGMRALKRGRDMLVEMGFMEDSWKEQVVHTDVRGDRLGDNSIVYTNDEGAKITLEMMVSASVERGILDEIEIGEYDITIIGMCAENEKGPGKIRPATTMAVVSRSPTPVLVARDLEQDHGHFMCVDFSEKAVEAAVMDAKIAARCHCPVYLYSVAENENEMAKAQGVVARAKAAIEENGLQIASDKVEIGNPVEKILEEGRKYSLIVMADTSVKGLRRFFQTSVAYEVLERAENSVMIVR</sequence>
<feature type="domain" description="UspA" evidence="2">
    <location>
        <begin position="9"/>
        <end position="183"/>
    </location>
</feature>
<evidence type="ECO:0000259" key="2">
    <source>
        <dbReference type="Pfam" id="PF00582"/>
    </source>
</evidence>
<dbReference type="Pfam" id="PF00582">
    <property type="entry name" value="Usp"/>
    <property type="match status" value="2"/>
</dbReference>
<comment type="similarity">
    <text evidence="1">Belongs to the universal stress protein A family.</text>
</comment>
<dbReference type="CDD" id="cd00293">
    <property type="entry name" value="USP-like"/>
    <property type="match status" value="1"/>
</dbReference>
<accession>A0A3B0S6I9</accession>
<proteinExistence type="inferred from homology"/>
<reference evidence="3" key="1">
    <citation type="submission" date="2018-06" db="EMBL/GenBank/DDBJ databases">
        <authorList>
            <person name="Zhirakovskaya E."/>
        </authorList>
    </citation>
    <scope>NUCLEOTIDE SEQUENCE</scope>
</reference>
<dbReference type="PANTHER" id="PTHR46268">
    <property type="entry name" value="STRESS RESPONSE PROTEIN NHAX"/>
    <property type="match status" value="1"/>
</dbReference>
<evidence type="ECO:0000313" key="3">
    <source>
        <dbReference type="EMBL" id="VAV90925.1"/>
    </source>
</evidence>
<dbReference type="Gene3D" id="3.40.50.620">
    <property type="entry name" value="HUPs"/>
    <property type="match status" value="2"/>
</dbReference>
<dbReference type="EMBL" id="UOEE01000117">
    <property type="protein sequence ID" value="VAV90925.1"/>
    <property type="molecule type" value="Genomic_DNA"/>
</dbReference>
<dbReference type="SUPFAM" id="SSF52402">
    <property type="entry name" value="Adenine nucleotide alpha hydrolases-like"/>
    <property type="match status" value="2"/>
</dbReference>
<feature type="domain" description="UspA" evidence="2">
    <location>
        <begin position="194"/>
        <end position="310"/>
    </location>
</feature>
<name>A0A3B0S6I9_9ZZZZ</name>
<gene>
    <name evidence="3" type="ORF">MNBD_ALPHA06-732</name>
</gene>
<dbReference type="PANTHER" id="PTHR46268:SF6">
    <property type="entry name" value="UNIVERSAL STRESS PROTEIN UP12"/>
    <property type="match status" value="1"/>
</dbReference>
<evidence type="ECO:0000256" key="1">
    <source>
        <dbReference type="ARBA" id="ARBA00008791"/>
    </source>
</evidence>
<dbReference type="AlphaFoldDB" id="A0A3B0S6I9"/>
<organism evidence="3">
    <name type="scientific">hydrothermal vent metagenome</name>
    <dbReference type="NCBI Taxonomy" id="652676"/>
    <lineage>
        <taxon>unclassified sequences</taxon>
        <taxon>metagenomes</taxon>
        <taxon>ecological metagenomes</taxon>
    </lineage>
</organism>
<protein>
    <recommendedName>
        <fullName evidence="2">UspA domain-containing protein</fullName>
    </recommendedName>
</protein>
<dbReference type="InterPro" id="IPR014729">
    <property type="entry name" value="Rossmann-like_a/b/a_fold"/>
</dbReference>
<dbReference type="InterPro" id="IPR006016">
    <property type="entry name" value="UspA"/>
</dbReference>